<reference evidence="1" key="1">
    <citation type="submission" date="2019-07" db="EMBL/GenBank/DDBJ databases">
        <authorList>
            <person name="Dittberner H."/>
        </authorList>
    </citation>
    <scope>NUCLEOTIDE SEQUENCE [LARGE SCALE GENOMIC DNA]</scope>
</reference>
<protein>
    <submittedName>
        <fullName evidence="1">Uncharacterized protein</fullName>
    </submittedName>
</protein>
<sequence length="88" mass="10432">MGSKEGWVVEFLLRLTNVTRFHIMAKPKASTAAFFTGFAYGDYREGSIKDLMTQENVERLTRDYETRRELYPLNSWFWITSFIRLARV</sequence>
<dbReference type="AlphaFoldDB" id="A0A565C897"/>
<name>A0A565C897_9BRAS</name>
<gene>
    <name evidence="1" type="ORF">ANE_LOCUS20254</name>
</gene>
<organism evidence="1 2">
    <name type="scientific">Arabis nemorensis</name>
    <dbReference type="NCBI Taxonomy" id="586526"/>
    <lineage>
        <taxon>Eukaryota</taxon>
        <taxon>Viridiplantae</taxon>
        <taxon>Streptophyta</taxon>
        <taxon>Embryophyta</taxon>
        <taxon>Tracheophyta</taxon>
        <taxon>Spermatophyta</taxon>
        <taxon>Magnoliopsida</taxon>
        <taxon>eudicotyledons</taxon>
        <taxon>Gunneridae</taxon>
        <taxon>Pentapetalae</taxon>
        <taxon>rosids</taxon>
        <taxon>malvids</taxon>
        <taxon>Brassicales</taxon>
        <taxon>Brassicaceae</taxon>
        <taxon>Arabideae</taxon>
        <taxon>Arabis</taxon>
    </lineage>
</organism>
<evidence type="ECO:0000313" key="1">
    <source>
        <dbReference type="EMBL" id="VVB09810.1"/>
    </source>
</evidence>
<comment type="caution">
    <text evidence="1">The sequence shown here is derived from an EMBL/GenBank/DDBJ whole genome shotgun (WGS) entry which is preliminary data.</text>
</comment>
<proteinExistence type="predicted"/>
<dbReference type="EMBL" id="CABITT030000007">
    <property type="protein sequence ID" value="VVB09810.1"/>
    <property type="molecule type" value="Genomic_DNA"/>
</dbReference>
<accession>A0A565C897</accession>
<evidence type="ECO:0000313" key="2">
    <source>
        <dbReference type="Proteomes" id="UP000489600"/>
    </source>
</evidence>
<dbReference type="Proteomes" id="UP000489600">
    <property type="component" value="Unassembled WGS sequence"/>
</dbReference>
<keyword evidence="2" id="KW-1185">Reference proteome</keyword>